<sequence>MAVTAALTFASAAHPARATESTAELVAAVARAQANVDELTLGLGDLQESVNRALVDLRDAQARAEQARRGVQNADERLKASEEAVAKAREELSNITRSQYRGAGQSSVLNSLSSGSGQREVLERSQFLKQRSKEKQEALEAVERARAEAANEASVAREAAQLAETAADDAANAETNARQLLEDNAQALNERNDALAEAQAALDAAEGQLGEVRPESVEKQEAPTYEAPEVDQEIVDEVTERVAEIAPEAPSPEPEVIAQAVAAAQIASPDNAVEEASNIAASAALVGSTQTPHATFADPYASGTAMSSSSELLEIFSAFAGGLQTGLGVSDTAGQSVSDSLSELLPAVETAESITEEIQQAVAPANSGSVETAIARAMSVVGTPYVWGGGDANGPTTGVNGGSVKGFDCSGLVLYAFAGAGVSLPHYTGYQYQRGTQIDPSQAQRGDLLFWGPGGSQHVAIYLGDGTMIEAPQAGQNVSVVPVRWANMSPKAVRLL</sequence>
<dbReference type="PANTHER" id="PTHR47359:SF3">
    <property type="entry name" value="NLP_P60 DOMAIN-CONTAINING PROTEIN-RELATED"/>
    <property type="match status" value="1"/>
</dbReference>
<evidence type="ECO:0000259" key="7">
    <source>
        <dbReference type="PROSITE" id="PS51935"/>
    </source>
</evidence>
<protein>
    <recommendedName>
        <fullName evidence="7">NlpC/P60 domain-containing protein</fullName>
    </recommendedName>
</protein>
<dbReference type="KEGG" id="crie:AK829_03325"/>
<feature type="domain" description="NlpC/P60" evidence="7">
    <location>
        <begin position="367"/>
        <end position="496"/>
    </location>
</feature>
<dbReference type="Proteomes" id="UP000060016">
    <property type="component" value="Chromosome"/>
</dbReference>
<feature type="region of interest" description="Disordered" evidence="6">
    <location>
        <begin position="207"/>
        <end position="229"/>
    </location>
</feature>
<dbReference type="PATRIC" id="fig|156976.3.peg.656"/>
<reference evidence="8 9" key="1">
    <citation type="submission" date="2015-08" db="EMBL/GenBank/DDBJ databases">
        <authorList>
            <person name="Babu N.S."/>
            <person name="Beckwith C.J."/>
            <person name="Beseler K.G."/>
            <person name="Brison A."/>
            <person name="Carone J.V."/>
            <person name="Caskin T.P."/>
            <person name="Diamond M."/>
            <person name="Durham M.E."/>
            <person name="Foxe J.M."/>
            <person name="Go M."/>
            <person name="Henderson B.A."/>
            <person name="Jones I.B."/>
            <person name="McGettigan J.A."/>
            <person name="Micheletti S.J."/>
            <person name="Nasrallah M.E."/>
            <person name="Ortiz D."/>
            <person name="Piller C.R."/>
            <person name="Privatt S.R."/>
            <person name="Schneider S.L."/>
            <person name="Sharp S."/>
            <person name="Smith T.C."/>
            <person name="Stanton J.D."/>
            <person name="Ullery H.E."/>
            <person name="Wilson R.J."/>
            <person name="Serrano M.G."/>
            <person name="Buck G."/>
            <person name="Lee V."/>
            <person name="Wang Y."/>
            <person name="Carvalho R."/>
            <person name="Voegtly L."/>
            <person name="Shi R."/>
            <person name="Duckworth R."/>
            <person name="Johnson A."/>
            <person name="Loviza R."/>
            <person name="Walstead R."/>
            <person name="Shah Z."/>
            <person name="Kiflezghi M."/>
            <person name="Wade K."/>
            <person name="Ball S.L."/>
            <person name="Bradley K.W."/>
            <person name="Asai D.J."/>
            <person name="Bowman C.A."/>
            <person name="Russell D.A."/>
            <person name="Pope W.H."/>
            <person name="Jacobs-Sera D."/>
            <person name="Hendrix R.W."/>
            <person name="Hatfull G.F."/>
        </authorList>
    </citation>
    <scope>NUCLEOTIDE SEQUENCE [LARGE SCALE GENOMIC DNA]</scope>
    <source>
        <strain evidence="8 9">PUDD_83A45</strain>
    </source>
</reference>
<dbReference type="Gene3D" id="3.90.1720.10">
    <property type="entry name" value="endopeptidase domain like (from Nostoc punctiforme)"/>
    <property type="match status" value="1"/>
</dbReference>
<evidence type="ECO:0000256" key="5">
    <source>
        <dbReference type="SAM" id="Coils"/>
    </source>
</evidence>
<name>A0A0K1REK4_9CORY</name>
<dbReference type="PANTHER" id="PTHR47359">
    <property type="entry name" value="PEPTIDOGLYCAN DL-ENDOPEPTIDASE CWLO"/>
    <property type="match status" value="1"/>
</dbReference>
<dbReference type="GO" id="GO:0006508">
    <property type="term" value="P:proteolysis"/>
    <property type="evidence" value="ECO:0007669"/>
    <property type="project" value="UniProtKB-KW"/>
</dbReference>
<keyword evidence="9" id="KW-1185">Reference proteome</keyword>
<keyword evidence="5" id="KW-0175">Coiled coil</keyword>
<evidence type="ECO:0000256" key="6">
    <source>
        <dbReference type="SAM" id="MobiDB-lite"/>
    </source>
</evidence>
<evidence type="ECO:0000313" key="8">
    <source>
        <dbReference type="EMBL" id="AKV59818.1"/>
    </source>
</evidence>
<comment type="similarity">
    <text evidence="1">Belongs to the peptidase C40 family.</text>
</comment>
<evidence type="ECO:0000256" key="3">
    <source>
        <dbReference type="ARBA" id="ARBA00022801"/>
    </source>
</evidence>
<dbReference type="EMBL" id="CP012342">
    <property type="protein sequence ID" value="AKV59818.1"/>
    <property type="molecule type" value="Genomic_DNA"/>
</dbReference>
<dbReference type="SUPFAM" id="SSF54001">
    <property type="entry name" value="Cysteine proteinases"/>
    <property type="match status" value="1"/>
</dbReference>
<organism evidence="8 9">
    <name type="scientific">Corynebacterium riegelii</name>
    <dbReference type="NCBI Taxonomy" id="156976"/>
    <lineage>
        <taxon>Bacteria</taxon>
        <taxon>Bacillati</taxon>
        <taxon>Actinomycetota</taxon>
        <taxon>Actinomycetes</taxon>
        <taxon>Mycobacteriales</taxon>
        <taxon>Corynebacteriaceae</taxon>
        <taxon>Corynebacterium</taxon>
    </lineage>
</organism>
<dbReference type="InterPro" id="IPR038765">
    <property type="entry name" value="Papain-like_cys_pep_sf"/>
</dbReference>
<evidence type="ECO:0000256" key="1">
    <source>
        <dbReference type="ARBA" id="ARBA00007074"/>
    </source>
</evidence>
<feature type="coiled-coil region" evidence="5">
    <location>
        <begin position="43"/>
        <end position="98"/>
    </location>
</feature>
<dbReference type="PROSITE" id="PS51935">
    <property type="entry name" value="NLPC_P60"/>
    <property type="match status" value="1"/>
</dbReference>
<proteinExistence type="inferred from homology"/>
<evidence type="ECO:0000256" key="2">
    <source>
        <dbReference type="ARBA" id="ARBA00022670"/>
    </source>
</evidence>
<dbReference type="STRING" id="156976.AK829_03325"/>
<dbReference type="GO" id="GO:0008234">
    <property type="term" value="F:cysteine-type peptidase activity"/>
    <property type="evidence" value="ECO:0007669"/>
    <property type="project" value="UniProtKB-KW"/>
</dbReference>
<evidence type="ECO:0000313" key="9">
    <source>
        <dbReference type="Proteomes" id="UP000060016"/>
    </source>
</evidence>
<keyword evidence="3" id="KW-0378">Hydrolase</keyword>
<feature type="compositionally biased region" description="Basic and acidic residues" evidence="6">
    <location>
        <begin position="212"/>
        <end position="221"/>
    </location>
</feature>
<dbReference type="Pfam" id="PF00877">
    <property type="entry name" value="NLPC_P60"/>
    <property type="match status" value="1"/>
</dbReference>
<keyword evidence="2" id="KW-0645">Protease</keyword>
<keyword evidence="4" id="KW-0788">Thiol protease</keyword>
<evidence type="ECO:0000256" key="4">
    <source>
        <dbReference type="ARBA" id="ARBA00022807"/>
    </source>
</evidence>
<dbReference type="AlphaFoldDB" id="A0A0K1REK4"/>
<gene>
    <name evidence="8" type="ORF">AK829_03325</name>
</gene>
<accession>A0A0K1REK4</accession>
<dbReference type="InterPro" id="IPR000064">
    <property type="entry name" value="NLP_P60_dom"/>
</dbReference>
<dbReference type="InterPro" id="IPR051794">
    <property type="entry name" value="PG_Endopeptidase_C40"/>
</dbReference>